<dbReference type="InterPro" id="IPR036942">
    <property type="entry name" value="Beta-barrel_TonB_sf"/>
</dbReference>
<dbReference type="Gene3D" id="2.170.130.10">
    <property type="entry name" value="TonB-dependent receptor, plug domain"/>
    <property type="match status" value="1"/>
</dbReference>
<dbReference type="InterPro" id="IPR037066">
    <property type="entry name" value="Plug_dom_sf"/>
</dbReference>
<evidence type="ECO:0000313" key="5">
    <source>
        <dbReference type="Proteomes" id="UP000522313"/>
    </source>
</evidence>
<accession>A0A7X0JCV8</accession>
<reference evidence="4 5" key="2">
    <citation type="submission" date="2020-08" db="EMBL/GenBank/DDBJ databases">
        <authorList>
            <person name="Partida-Martinez L."/>
            <person name="Huntemann M."/>
            <person name="Clum A."/>
            <person name="Wang J."/>
            <person name="Palaniappan K."/>
            <person name="Ritter S."/>
            <person name="Chen I.-M."/>
            <person name="Stamatis D."/>
            <person name="Reddy T."/>
            <person name="O'Malley R."/>
            <person name="Daum C."/>
            <person name="Shapiro N."/>
            <person name="Ivanova N."/>
            <person name="Kyrpides N."/>
            <person name="Woyke T."/>
        </authorList>
    </citation>
    <scope>NUCLEOTIDE SEQUENCE [LARGE SCALE GENOMIC DNA]</scope>
    <source>
        <strain evidence="4 5">AS3.13</strain>
    </source>
</reference>
<dbReference type="GO" id="GO:0009279">
    <property type="term" value="C:cell outer membrane"/>
    <property type="evidence" value="ECO:0007669"/>
    <property type="project" value="UniProtKB-SubCell"/>
</dbReference>
<dbReference type="Proteomes" id="UP000522313">
    <property type="component" value="Unassembled WGS sequence"/>
</dbReference>
<proteinExistence type="predicted"/>
<gene>
    <name evidence="4" type="ORF">F4693_002262</name>
</gene>
<dbReference type="Gene3D" id="2.40.170.20">
    <property type="entry name" value="TonB-dependent receptor, beta-barrel domain"/>
    <property type="match status" value="1"/>
</dbReference>
<keyword evidence="2" id="KW-0472">Membrane</keyword>
<comment type="subcellular location">
    <subcellularLocation>
        <location evidence="1">Cell outer membrane</location>
    </subcellularLocation>
</comment>
<evidence type="ECO:0008006" key="6">
    <source>
        <dbReference type="Google" id="ProtNLM"/>
    </source>
</evidence>
<evidence type="ECO:0000313" key="4">
    <source>
        <dbReference type="EMBL" id="MBB6505274.1"/>
    </source>
</evidence>
<dbReference type="AlphaFoldDB" id="A0A7X0JCV8"/>
<comment type="caution">
    <text evidence="4">The sequence shown here is derived from an EMBL/GenBank/DDBJ whole genome shotgun (WGS) entry which is preliminary data.</text>
</comment>
<sequence>MTATIALAALLAGIAQQPQPQPPAPAGGDREVVVTGERIRGSAIGTVPPVATLDADALHALGVSTVKEMLQRLKGLTASGGGGEPVPLLNGRRISGWQELYDIPFEAIERTEILPEEEASRFGYPPTVRVMNFITRKHFRAASTLQLVGTTTEGGGGTDYTELAATQIEGDRRTAVKMSYFRQDRVWQGSRDISPDPVTRFALPGNVAAAGGSSIDPRLDALAGQAVTIAAVPGDPARRGTLAAYVAGANRPAVTDTGRWRTLIPTRDTLQASGTIALPLGREVSGSLNLAVEAQRSAGANGWAGATLTVPGGGGALPFAAPVTLYRYLPEAPLRQRATELKLHAGGMLGGRVGSWHWIATAGYDRVRSAARAEQGVPLAALQQAIEAGGDPFAAPAPGLAAARIADRSSTHTGTGTAQLVVTGAPLRVPAGPVQVTLTGDYAHSDSAGVQTRVDGRAGDVTRTTRGARIDAAVPIAARAQGVLPWLGRLGVRGGAGVTDITGAGLLLATHYGANWSPLQPLQLGVTRTDTRTAPEIATLTAPTVLTPNFPLFDFATGRDALVTLVTGGNPALAPARQRSTRWSASLRPLRKADWNLALSYTVQRDRGGTVVPGATALLETLFPDRFLRDAAGRLVQVDQRPVNIVAADQRRLQADSYLSLPIGARKLPGKPEPAPVVMLFGSLTGSWRLEDRVTPRRGVPAIDLLDGGTLGGTGAGRARWELTGNVGASIGALNVSTYAEIQGPQRVRDPLPASDLRFSGRTWLVFDARADLARIVAQPWTRQLTMNVTVENVLNDRIDVRDATGAVPNRFQPAYLDPLGRSIRLGVRKLF</sequence>
<dbReference type="SUPFAM" id="SSF56935">
    <property type="entry name" value="Porins"/>
    <property type="match status" value="1"/>
</dbReference>
<organism evidence="4 5">
    <name type="scientific">Sphingomonas endophytica</name>
    <dbReference type="NCBI Taxonomy" id="869719"/>
    <lineage>
        <taxon>Bacteria</taxon>
        <taxon>Pseudomonadati</taxon>
        <taxon>Pseudomonadota</taxon>
        <taxon>Alphaproteobacteria</taxon>
        <taxon>Sphingomonadales</taxon>
        <taxon>Sphingomonadaceae</taxon>
        <taxon>Sphingomonas</taxon>
    </lineage>
</organism>
<reference evidence="4 5" key="1">
    <citation type="submission" date="2020-08" db="EMBL/GenBank/DDBJ databases">
        <title>The Agave Microbiome: Exploring the role of microbial communities in plant adaptations to desert environments.</title>
        <authorList>
            <person name="Partida-Martinez L.P."/>
        </authorList>
    </citation>
    <scope>NUCLEOTIDE SEQUENCE [LARGE SCALE GENOMIC DNA]</scope>
    <source>
        <strain evidence="4 5">AS3.13</strain>
    </source>
</reference>
<keyword evidence="3" id="KW-0998">Cell outer membrane</keyword>
<evidence type="ECO:0000256" key="2">
    <source>
        <dbReference type="ARBA" id="ARBA00023136"/>
    </source>
</evidence>
<protein>
    <recommendedName>
        <fullName evidence="6">TonB-dependent receptor-like beta-barrel domain-containing protein</fullName>
    </recommendedName>
</protein>
<name>A0A7X0JCV8_9SPHN</name>
<dbReference type="RefSeq" id="WP_184505996.1">
    <property type="nucleotide sequence ID" value="NZ_JACHBT010000011.1"/>
</dbReference>
<dbReference type="EMBL" id="JACHBT010000011">
    <property type="protein sequence ID" value="MBB6505274.1"/>
    <property type="molecule type" value="Genomic_DNA"/>
</dbReference>
<evidence type="ECO:0000256" key="3">
    <source>
        <dbReference type="ARBA" id="ARBA00023237"/>
    </source>
</evidence>
<evidence type="ECO:0000256" key="1">
    <source>
        <dbReference type="ARBA" id="ARBA00004442"/>
    </source>
</evidence>
<dbReference type="PANTHER" id="PTHR47234">
    <property type="match status" value="1"/>
</dbReference>
<dbReference type="PANTHER" id="PTHR47234:SF1">
    <property type="entry name" value="TONB-DEPENDENT RECEPTOR"/>
    <property type="match status" value="1"/>
</dbReference>